<evidence type="ECO:0000256" key="1">
    <source>
        <dbReference type="ARBA" id="ARBA00007159"/>
    </source>
</evidence>
<dbReference type="Pfam" id="PF02141">
    <property type="entry name" value="DENN"/>
    <property type="match status" value="1"/>
</dbReference>
<dbReference type="GO" id="GO:0055037">
    <property type="term" value="C:recycling endosome"/>
    <property type="evidence" value="ECO:0007669"/>
    <property type="project" value="TreeGrafter"/>
</dbReference>
<feature type="domain" description="UDENN" evidence="3">
    <location>
        <begin position="33"/>
        <end position="463"/>
    </location>
</feature>
<dbReference type="STRING" id="42514.ENSPNAP00000024464"/>
<comment type="similarity">
    <text evidence="1">Belongs to the DENND6 family.</text>
</comment>
<dbReference type="OMA" id="CIPSRVD"/>
<dbReference type="InterPro" id="IPR001194">
    <property type="entry name" value="cDENN_dom"/>
</dbReference>
<dbReference type="AlphaFoldDB" id="A0A3B4DNF4"/>
<reference evidence="4 5" key="1">
    <citation type="submission" date="2020-10" db="EMBL/GenBank/DDBJ databases">
        <title>Pygocentrus nattereri (red-bellied piranha) genome, fPygNat1, primary haplotype.</title>
        <authorList>
            <person name="Myers G."/>
            <person name="Meyer A."/>
            <person name="Karagic N."/>
            <person name="Pippel M."/>
            <person name="Winkler S."/>
            <person name="Tracey A."/>
            <person name="Wood J."/>
            <person name="Formenti G."/>
            <person name="Howe K."/>
            <person name="Fedrigo O."/>
            <person name="Jarvis E.D."/>
        </authorList>
    </citation>
    <scope>NUCLEOTIDE SEQUENCE [LARGE SCALE GENOMIC DNA]</scope>
</reference>
<reference evidence="4" key="3">
    <citation type="submission" date="2025-09" db="UniProtKB">
        <authorList>
            <consortium name="Ensembl"/>
        </authorList>
    </citation>
    <scope>IDENTIFICATION</scope>
</reference>
<organism evidence="4 5">
    <name type="scientific">Pygocentrus nattereri</name>
    <name type="common">Red-bellied piranha</name>
    <dbReference type="NCBI Taxonomy" id="42514"/>
    <lineage>
        <taxon>Eukaryota</taxon>
        <taxon>Metazoa</taxon>
        <taxon>Chordata</taxon>
        <taxon>Craniata</taxon>
        <taxon>Vertebrata</taxon>
        <taxon>Euteleostomi</taxon>
        <taxon>Actinopterygii</taxon>
        <taxon>Neopterygii</taxon>
        <taxon>Teleostei</taxon>
        <taxon>Ostariophysi</taxon>
        <taxon>Characiformes</taxon>
        <taxon>Characoidei</taxon>
        <taxon>Pygocentrus</taxon>
    </lineage>
</organism>
<evidence type="ECO:0000313" key="5">
    <source>
        <dbReference type="Proteomes" id="UP001501920"/>
    </source>
</evidence>
<gene>
    <name evidence="4" type="primary">DENND6B</name>
</gene>
<evidence type="ECO:0000256" key="2">
    <source>
        <dbReference type="ARBA" id="ARBA00022658"/>
    </source>
</evidence>
<keyword evidence="5" id="KW-1185">Reference proteome</keyword>
<protein>
    <recommendedName>
        <fullName evidence="3">UDENN domain-containing protein</fullName>
    </recommendedName>
</protein>
<keyword evidence="2" id="KW-0344">Guanine-nucleotide releasing factor</keyword>
<dbReference type="PROSITE" id="PS50211">
    <property type="entry name" value="DENN"/>
    <property type="match status" value="1"/>
</dbReference>
<dbReference type="OrthoDB" id="10265409at2759"/>
<dbReference type="GO" id="GO:0005085">
    <property type="term" value="F:guanyl-nucleotide exchange factor activity"/>
    <property type="evidence" value="ECO:0007669"/>
    <property type="project" value="UniProtKB-KW"/>
</dbReference>
<sequence length="525" mass="60348">MDPFDGPESHKIKLEASAEEACVPWSRFSAWLECVCVVTFDLELGQAIEKTSICYLSFPDSYSGCLGDTQFSFRLRQSVGRVSGSWFGEEDKYNRDAPLILQKELAHFYGYVYFRQVKDVSVKRGYFQKSLVLVSRLPYVQLFQSLLQIIAPEYFEKLEPCLEAVCNEIDQWPPPVPGQTLNLPVMGVVIFSVSLVFQNLLPAPMVLPTIHELDLFKCFQSVLIHLQMLWELMLLGEPLVVMAPSPTISSETVLALVSSICPLRYCCDFRPYFTIHDSEFKEYTTRTQAPPNVILGVTNPFFIKTFQCWPHVLRLGEVKMSGDLPKQVKVKKLAKLKTLDTKPGIYTAYKTFLHKDKALIKRLLKGIQRKRPSEVQSAILRRHLLELTQSFIIPLERYLASLMPLQRSVTPWKTPPQIRPFSQDEFMATLDHAGPQLTSMLKGDWMGLYKRFFRSPNFDGWYRLRHREMTQKVECLHLEAVCDSVSTESKAKSVQSMSLIQNKIFSIFKYMVLPHFHAPTPSNIY</sequence>
<dbReference type="PANTHER" id="PTHR13677">
    <property type="entry name" value="LD41638P"/>
    <property type="match status" value="1"/>
</dbReference>
<reference evidence="4" key="2">
    <citation type="submission" date="2025-08" db="UniProtKB">
        <authorList>
            <consortium name="Ensembl"/>
        </authorList>
    </citation>
    <scope>IDENTIFICATION</scope>
</reference>
<dbReference type="Ensembl" id="ENSPNAT00000010050.2">
    <property type="protein sequence ID" value="ENSPNAP00000024464.2"/>
    <property type="gene ID" value="ENSPNAG00000009061.2"/>
</dbReference>
<dbReference type="Proteomes" id="UP001501920">
    <property type="component" value="Chromosome 11"/>
</dbReference>
<dbReference type="InterPro" id="IPR024224">
    <property type="entry name" value="DENND6"/>
</dbReference>
<name>A0A3B4DNF4_PYGNA</name>
<dbReference type="InterPro" id="IPR037516">
    <property type="entry name" value="Tripartite_DENN"/>
</dbReference>
<proteinExistence type="inferred from homology"/>
<dbReference type="PANTHER" id="PTHR13677:SF2">
    <property type="entry name" value="PROTEIN DENND6B"/>
    <property type="match status" value="1"/>
</dbReference>
<evidence type="ECO:0000259" key="3">
    <source>
        <dbReference type="PROSITE" id="PS50211"/>
    </source>
</evidence>
<evidence type="ECO:0000313" key="4">
    <source>
        <dbReference type="Ensembl" id="ENSPNAP00000024464.2"/>
    </source>
</evidence>
<dbReference type="GeneTree" id="ENSGT00390000005529"/>
<accession>A0A3B4DNF4</accession>